<dbReference type="InterPro" id="IPR002136">
    <property type="entry name" value="Ribosomal_uL4"/>
</dbReference>
<gene>
    <name evidence="5" type="primary">rplD</name>
    <name evidence="7" type="ORF">A2Y84_00105</name>
</gene>
<keyword evidence="5" id="KW-0694">RNA-binding</keyword>
<evidence type="ECO:0000256" key="6">
    <source>
        <dbReference type="SAM" id="MobiDB-lite"/>
    </source>
</evidence>
<dbReference type="Pfam" id="PF00573">
    <property type="entry name" value="Ribosomal_L4"/>
    <property type="match status" value="1"/>
</dbReference>
<sequence>MKVDLYDQTGDKAGEIEIPDRVFKVAWNPDLVYQALRVQMTNRRQNLAHAKDRGEVRGGGRKPWRQKGTGRARHGSIRSPIWVGGGVTHGPTKDKKYSLRMNKKMRQKATFSVLSRKLADGELRVVEHIDLEQPKTKSLSALLKHYTPKLNALVVVENRNKNVFQSGRNLSKVNIIDPKSLNVYDLLQHEMIILEKEAVVAINEHYHALK</sequence>
<organism evidence="7 8">
    <name type="scientific">Candidatus Colwellbacteria bacterium RBG_13_48_8</name>
    <dbReference type="NCBI Taxonomy" id="1797685"/>
    <lineage>
        <taxon>Bacteria</taxon>
        <taxon>Candidatus Colwelliibacteriota</taxon>
    </lineage>
</organism>
<feature type="compositionally biased region" description="Basic and acidic residues" evidence="6">
    <location>
        <begin position="49"/>
        <end position="58"/>
    </location>
</feature>
<keyword evidence="3 5" id="KW-0687">Ribonucleoprotein</keyword>
<reference evidence="7 8" key="1">
    <citation type="journal article" date="2016" name="Nat. Commun.">
        <title>Thousands of microbial genomes shed light on interconnected biogeochemical processes in an aquifer system.</title>
        <authorList>
            <person name="Anantharaman K."/>
            <person name="Brown C.T."/>
            <person name="Hug L.A."/>
            <person name="Sharon I."/>
            <person name="Castelle C.J."/>
            <person name="Probst A.J."/>
            <person name="Thomas B.C."/>
            <person name="Singh A."/>
            <person name="Wilkins M.J."/>
            <person name="Karaoz U."/>
            <person name="Brodie E.L."/>
            <person name="Williams K.H."/>
            <person name="Hubbard S.S."/>
            <person name="Banfield J.F."/>
        </authorList>
    </citation>
    <scope>NUCLEOTIDE SEQUENCE [LARGE SCALE GENOMIC DNA]</scope>
</reference>
<evidence type="ECO:0000256" key="4">
    <source>
        <dbReference type="ARBA" id="ARBA00035244"/>
    </source>
</evidence>
<comment type="subunit">
    <text evidence="5">Part of the 50S ribosomal subunit.</text>
</comment>
<evidence type="ECO:0000256" key="1">
    <source>
        <dbReference type="ARBA" id="ARBA00010528"/>
    </source>
</evidence>
<dbReference type="GO" id="GO:0005840">
    <property type="term" value="C:ribosome"/>
    <property type="evidence" value="ECO:0007669"/>
    <property type="project" value="UniProtKB-KW"/>
</dbReference>
<feature type="compositionally biased region" description="Basic residues" evidence="6">
    <location>
        <begin position="59"/>
        <end position="76"/>
    </location>
</feature>
<dbReference type="PANTHER" id="PTHR10746:SF6">
    <property type="entry name" value="LARGE RIBOSOMAL SUBUNIT PROTEIN UL4M"/>
    <property type="match status" value="1"/>
</dbReference>
<comment type="function">
    <text evidence="5">Forms part of the polypeptide exit tunnel.</text>
</comment>
<keyword evidence="2 5" id="KW-0689">Ribosomal protein</keyword>
<dbReference type="PANTHER" id="PTHR10746">
    <property type="entry name" value="50S RIBOSOMAL PROTEIN L4"/>
    <property type="match status" value="1"/>
</dbReference>
<accession>A0A1G1YWB6</accession>
<protein>
    <recommendedName>
        <fullName evidence="4 5">Large ribosomal subunit protein uL4</fullName>
    </recommendedName>
</protein>
<evidence type="ECO:0000256" key="2">
    <source>
        <dbReference type="ARBA" id="ARBA00022980"/>
    </source>
</evidence>
<dbReference type="NCBIfam" id="TIGR03953">
    <property type="entry name" value="rplD_bact"/>
    <property type="match status" value="1"/>
</dbReference>
<dbReference type="Proteomes" id="UP000177062">
    <property type="component" value="Unassembled WGS sequence"/>
</dbReference>
<dbReference type="InterPro" id="IPR023574">
    <property type="entry name" value="Ribosomal_uL4_dom_sf"/>
</dbReference>
<name>A0A1G1YWB6_9BACT</name>
<dbReference type="AlphaFoldDB" id="A0A1G1YWB6"/>
<dbReference type="GO" id="GO:0006412">
    <property type="term" value="P:translation"/>
    <property type="evidence" value="ECO:0007669"/>
    <property type="project" value="UniProtKB-UniRule"/>
</dbReference>
<dbReference type="HAMAP" id="MF_01328_B">
    <property type="entry name" value="Ribosomal_uL4_B"/>
    <property type="match status" value="1"/>
</dbReference>
<dbReference type="EMBL" id="MHIT01000021">
    <property type="protein sequence ID" value="OGY56675.1"/>
    <property type="molecule type" value="Genomic_DNA"/>
</dbReference>
<comment type="caution">
    <text evidence="7">The sequence shown here is derived from an EMBL/GenBank/DDBJ whole genome shotgun (WGS) entry which is preliminary data.</text>
</comment>
<dbReference type="GO" id="GO:1990904">
    <property type="term" value="C:ribonucleoprotein complex"/>
    <property type="evidence" value="ECO:0007669"/>
    <property type="project" value="UniProtKB-KW"/>
</dbReference>
<dbReference type="GO" id="GO:0003735">
    <property type="term" value="F:structural constituent of ribosome"/>
    <property type="evidence" value="ECO:0007669"/>
    <property type="project" value="InterPro"/>
</dbReference>
<evidence type="ECO:0000256" key="3">
    <source>
        <dbReference type="ARBA" id="ARBA00023274"/>
    </source>
</evidence>
<evidence type="ECO:0000313" key="8">
    <source>
        <dbReference type="Proteomes" id="UP000177062"/>
    </source>
</evidence>
<dbReference type="Gene3D" id="3.40.1370.10">
    <property type="match status" value="1"/>
</dbReference>
<comment type="similarity">
    <text evidence="1 5">Belongs to the universal ribosomal protein uL4 family.</text>
</comment>
<evidence type="ECO:0000256" key="5">
    <source>
        <dbReference type="HAMAP-Rule" id="MF_01328"/>
    </source>
</evidence>
<keyword evidence="5" id="KW-0699">rRNA-binding</keyword>
<dbReference type="GO" id="GO:0019843">
    <property type="term" value="F:rRNA binding"/>
    <property type="evidence" value="ECO:0007669"/>
    <property type="project" value="UniProtKB-UniRule"/>
</dbReference>
<comment type="function">
    <text evidence="5">One of the primary rRNA binding proteins, this protein initially binds near the 5'-end of the 23S rRNA. It is important during the early stages of 50S assembly. It makes multiple contacts with different domains of the 23S rRNA in the assembled 50S subunit and ribosome.</text>
</comment>
<dbReference type="SUPFAM" id="SSF52166">
    <property type="entry name" value="Ribosomal protein L4"/>
    <property type="match status" value="1"/>
</dbReference>
<proteinExistence type="inferred from homology"/>
<feature type="region of interest" description="Disordered" evidence="6">
    <location>
        <begin position="47"/>
        <end position="94"/>
    </location>
</feature>
<dbReference type="InterPro" id="IPR013005">
    <property type="entry name" value="Ribosomal_uL4-like"/>
</dbReference>
<evidence type="ECO:0000313" key="7">
    <source>
        <dbReference type="EMBL" id="OGY56675.1"/>
    </source>
</evidence>